<proteinExistence type="predicted"/>
<dbReference type="Proteomes" id="UP000295294">
    <property type="component" value="Plasmid unnamed2"/>
</dbReference>
<evidence type="ECO:0000259" key="1">
    <source>
        <dbReference type="Pfam" id="PF08291"/>
    </source>
</evidence>
<geneLocation type="plasmid" evidence="2">
    <name>unnamed2</name>
</geneLocation>
<reference evidence="2 3" key="1">
    <citation type="submission" date="2019-03" db="EMBL/GenBank/DDBJ databases">
        <title>Efficiently degradation of phenoxyalkanoic acid herbicides by Cupriavidus oxalaticus strain X32.</title>
        <authorList>
            <person name="Sheng X."/>
        </authorList>
    </citation>
    <scope>NUCLEOTIDE SEQUENCE [LARGE SCALE GENOMIC DNA]</scope>
    <source>
        <strain evidence="2 3">X32</strain>
        <plasmid evidence="2 3">unnamed2</plasmid>
    </source>
</reference>
<evidence type="ECO:0000313" key="3">
    <source>
        <dbReference type="Proteomes" id="UP000295294"/>
    </source>
</evidence>
<dbReference type="Pfam" id="PF08291">
    <property type="entry name" value="Peptidase_M15_3"/>
    <property type="match status" value="1"/>
</dbReference>
<keyword evidence="2" id="KW-0614">Plasmid</keyword>
<feature type="domain" description="Peptidase M15A C-terminal" evidence="1">
    <location>
        <begin position="65"/>
        <end position="167"/>
    </location>
</feature>
<sequence length="178" mass="19849">MLRRDFLRAAVAAAAIAPSVGVHEALGQEAAMPSVLWLRRGKDQARIDFATPEGYRAAAYLLRDVQAGFTGSPHPALLRLLAWEQAWLSAYGYTIPFVVHSGCRVVSTNSREGGVQNSRHLPNQMGVFRAVDFSTREISAEYLGRLAYLARQGGVGFYTQRDFVHNDVDERVRTWRAR</sequence>
<dbReference type="SUPFAM" id="SSF55166">
    <property type="entry name" value="Hedgehog/DD-peptidase"/>
    <property type="match status" value="1"/>
</dbReference>
<dbReference type="EMBL" id="CP038637">
    <property type="protein sequence ID" value="QBY56045.1"/>
    <property type="molecule type" value="Genomic_DNA"/>
</dbReference>
<dbReference type="InterPro" id="IPR009045">
    <property type="entry name" value="Zn_M74/Hedgehog-like"/>
</dbReference>
<dbReference type="InterPro" id="IPR013230">
    <property type="entry name" value="Peptidase_M15A_C"/>
</dbReference>
<dbReference type="AlphaFoldDB" id="A0A4P7LJR0"/>
<protein>
    <submittedName>
        <fullName evidence="2">DUF882 domain-containing protein</fullName>
    </submittedName>
</protein>
<gene>
    <name evidence="2" type="ORF">E0W60_33870</name>
</gene>
<dbReference type="Gene3D" id="3.30.1380.10">
    <property type="match status" value="1"/>
</dbReference>
<dbReference type="OrthoDB" id="8968300at2"/>
<name>A0A4P7LJR0_9BURK</name>
<evidence type="ECO:0000313" key="2">
    <source>
        <dbReference type="EMBL" id="QBY56045.1"/>
    </source>
</evidence>
<organism evidence="2 3">
    <name type="scientific">Cupriavidus oxalaticus</name>
    <dbReference type="NCBI Taxonomy" id="96344"/>
    <lineage>
        <taxon>Bacteria</taxon>
        <taxon>Pseudomonadati</taxon>
        <taxon>Pseudomonadota</taxon>
        <taxon>Betaproteobacteria</taxon>
        <taxon>Burkholderiales</taxon>
        <taxon>Burkholderiaceae</taxon>
        <taxon>Cupriavidus</taxon>
    </lineage>
</organism>
<dbReference type="KEGG" id="cox:E0W60_33870"/>
<accession>A0A4P7LJR0</accession>